<feature type="domain" description="Thioesterase" evidence="3">
    <location>
        <begin position="138"/>
        <end position="306"/>
    </location>
</feature>
<organism evidence="4 5">
    <name type="scientific">Pomacea canaliculata</name>
    <name type="common">Golden apple snail</name>
    <dbReference type="NCBI Taxonomy" id="400727"/>
    <lineage>
        <taxon>Eukaryota</taxon>
        <taxon>Metazoa</taxon>
        <taxon>Spiralia</taxon>
        <taxon>Lophotrochozoa</taxon>
        <taxon>Mollusca</taxon>
        <taxon>Gastropoda</taxon>
        <taxon>Caenogastropoda</taxon>
        <taxon>Architaenioglossa</taxon>
        <taxon>Ampullarioidea</taxon>
        <taxon>Ampullariidae</taxon>
        <taxon>Pomacea</taxon>
    </lineage>
</organism>
<comment type="similarity">
    <text evidence="1">Belongs to the thioesterase family.</text>
</comment>
<dbReference type="PANTHER" id="PTHR11487">
    <property type="entry name" value="THIOESTERASE"/>
    <property type="match status" value="1"/>
</dbReference>
<dbReference type="InterPro" id="IPR029058">
    <property type="entry name" value="AB_hydrolase_fold"/>
</dbReference>
<dbReference type="OrthoDB" id="541883at2759"/>
<dbReference type="GO" id="GO:0016297">
    <property type="term" value="F:fatty acyl-[ACP] hydrolase activity"/>
    <property type="evidence" value="ECO:0007669"/>
    <property type="project" value="UniProtKB-EC"/>
</dbReference>
<comment type="caution">
    <text evidence="4">The sequence shown here is derived from an EMBL/GenBank/DDBJ whole genome shotgun (WGS) entry which is preliminary data.</text>
</comment>
<name>A0A2T7PC59_POMCA</name>
<dbReference type="EC" id="3.1.2.14" evidence="2"/>
<protein>
    <recommendedName>
        <fullName evidence="2">oleoyl-[acyl-carrier-protein] hydrolase</fullName>
        <ecNumber evidence="2">3.1.2.14</ecNumber>
    </recommendedName>
</protein>
<accession>A0A2T7PC59</accession>
<evidence type="ECO:0000256" key="1">
    <source>
        <dbReference type="ARBA" id="ARBA00007169"/>
    </source>
</evidence>
<dbReference type="STRING" id="400727.A0A2T7PC59"/>
<evidence type="ECO:0000256" key="2">
    <source>
        <dbReference type="ARBA" id="ARBA00012480"/>
    </source>
</evidence>
<dbReference type="SUPFAM" id="SSF53474">
    <property type="entry name" value="alpha/beta-Hydrolases"/>
    <property type="match status" value="1"/>
</dbReference>
<keyword evidence="5" id="KW-1185">Reference proteome</keyword>
<reference evidence="4 5" key="1">
    <citation type="submission" date="2018-04" db="EMBL/GenBank/DDBJ databases">
        <title>The genome of golden apple snail Pomacea canaliculata provides insight into stress tolerance and invasive adaptation.</title>
        <authorList>
            <person name="Liu C."/>
            <person name="Liu B."/>
            <person name="Ren Y."/>
            <person name="Zhang Y."/>
            <person name="Wang H."/>
            <person name="Li S."/>
            <person name="Jiang F."/>
            <person name="Yin L."/>
            <person name="Zhang G."/>
            <person name="Qian W."/>
            <person name="Fan W."/>
        </authorList>
    </citation>
    <scope>NUCLEOTIDE SEQUENCE [LARGE SCALE GENOMIC DNA]</scope>
    <source>
        <strain evidence="4">SZHN2017</strain>
        <tissue evidence="4">Muscle</tissue>
    </source>
</reference>
<dbReference type="Gene3D" id="3.40.50.1820">
    <property type="entry name" value="alpha/beta hydrolase"/>
    <property type="match status" value="1"/>
</dbReference>
<sequence length="336" mass="37070">MRGDLIIAAMIRSSLDHLLATFNPVDLLLAWVIRKGFDTFQALNWQDHVITIVTHVREENADAEMKSNINLTSHTCSSAQETAISLLSTLPNSGLSPWIQVTHVRHVSLTRNVRAARAAGLSRGQGTLILTAIRNLLKAVFGVTLRGRESRFAETPCVSATETVAEIASTIHSEYGEKPVILFGHSMGALLCFQTAVFLKTVYGKEPQHLYLSGISAPHTESRRRESKDLSTTSDEEFEQYVKELGGTPPEILENQDLFKLFLPTLKADFTIVNQIVSEPPDGHPPLSCPITFFDGAEDNVHDYEEVFTTVLQTSSLSSSLDGRCYKLDITQDSVA</sequence>
<dbReference type="EMBL" id="PZQS01000005">
    <property type="protein sequence ID" value="PVD30998.1"/>
    <property type="molecule type" value="Genomic_DNA"/>
</dbReference>
<dbReference type="PANTHER" id="PTHR11487:SF0">
    <property type="entry name" value="S-ACYL FATTY ACID SYNTHASE THIOESTERASE, MEDIUM CHAIN"/>
    <property type="match status" value="1"/>
</dbReference>
<dbReference type="InterPro" id="IPR001031">
    <property type="entry name" value="Thioesterase"/>
</dbReference>
<evidence type="ECO:0000313" key="4">
    <source>
        <dbReference type="EMBL" id="PVD30998.1"/>
    </source>
</evidence>
<dbReference type="GO" id="GO:0008610">
    <property type="term" value="P:lipid biosynthetic process"/>
    <property type="evidence" value="ECO:0007669"/>
    <property type="project" value="TreeGrafter"/>
</dbReference>
<dbReference type="InterPro" id="IPR012223">
    <property type="entry name" value="TEII"/>
</dbReference>
<dbReference type="Proteomes" id="UP000245119">
    <property type="component" value="Linkage Group LG5"/>
</dbReference>
<dbReference type="Pfam" id="PF00975">
    <property type="entry name" value="Thioesterase"/>
    <property type="match status" value="1"/>
</dbReference>
<evidence type="ECO:0000313" key="5">
    <source>
        <dbReference type="Proteomes" id="UP000245119"/>
    </source>
</evidence>
<dbReference type="AlphaFoldDB" id="A0A2T7PC59"/>
<gene>
    <name evidence="4" type="ORF">C0Q70_10274</name>
</gene>
<evidence type="ECO:0000259" key="3">
    <source>
        <dbReference type="Pfam" id="PF00975"/>
    </source>
</evidence>
<proteinExistence type="inferred from homology"/>